<dbReference type="InterPro" id="IPR010994">
    <property type="entry name" value="RuvA_2-like"/>
</dbReference>
<dbReference type="PANTHER" id="PTHR21180">
    <property type="entry name" value="ENDONUCLEASE/EXONUCLEASE/PHOSPHATASE FAMILY DOMAIN-CONTAINING PROTEIN 1"/>
    <property type="match status" value="1"/>
</dbReference>
<keyword evidence="1" id="KW-0472">Membrane</keyword>
<dbReference type="OrthoDB" id="1929550at2"/>
<evidence type="ECO:0000313" key="2">
    <source>
        <dbReference type="EMBL" id="SMG37084.1"/>
    </source>
</evidence>
<dbReference type="SUPFAM" id="SSF47781">
    <property type="entry name" value="RuvA domain 2-like"/>
    <property type="match status" value="1"/>
</dbReference>
<dbReference type="PANTHER" id="PTHR21180:SF32">
    <property type="entry name" value="ENDONUCLEASE_EXONUCLEASE_PHOSPHATASE FAMILY DOMAIN-CONTAINING PROTEIN 1"/>
    <property type="match status" value="1"/>
</dbReference>
<reference evidence="2 3" key="1">
    <citation type="submission" date="2017-04" db="EMBL/GenBank/DDBJ databases">
        <authorList>
            <person name="Afonso C.L."/>
            <person name="Miller P.J."/>
            <person name="Scott M.A."/>
            <person name="Spackman E."/>
            <person name="Goraichik I."/>
            <person name="Dimitrov K.M."/>
            <person name="Suarez D.L."/>
            <person name="Swayne D.E."/>
        </authorList>
    </citation>
    <scope>NUCLEOTIDE SEQUENCE [LARGE SCALE GENOMIC DNA]</scope>
    <source>
        <strain evidence="2 3">11</strain>
    </source>
</reference>
<gene>
    <name evidence="2" type="ORF">SAMN06295960_2178</name>
</gene>
<protein>
    <submittedName>
        <fullName evidence="2">Helix-hairpin-helix motif-containing protein</fullName>
    </submittedName>
</protein>
<name>A0A1X7K8P5_9BACL</name>
<sequence>MESNSRETKASWLESWWILLPFTAIFNWAAFIYIGARARNTRWILWGAVYFLPYALHEMTGFFFGSIVIGVICSIIHAFSVRKEFLARIEGQREKKEMLESDPEQYYKMALGRMVDHSAANDQDIPSLEEMNVDSLMVIEEDEELSVIDTLPQESQATSEILDINTALEEEIAALPGVGLILAKKAVQVRSRKGSYHSIDEFLDVLQLKPRFADRVRPLIMVQAQASPPPTPRGRVVDY</sequence>
<feature type="transmembrane region" description="Helical" evidence="1">
    <location>
        <begin position="62"/>
        <end position="81"/>
    </location>
</feature>
<dbReference type="Gene3D" id="1.10.150.320">
    <property type="entry name" value="Photosystem II 12 kDa extrinsic protein"/>
    <property type="match status" value="1"/>
</dbReference>
<keyword evidence="1" id="KW-0812">Transmembrane</keyword>
<organism evidence="2 3">
    <name type="scientific">Paenibacillus aquistagni</name>
    <dbReference type="NCBI Taxonomy" id="1852522"/>
    <lineage>
        <taxon>Bacteria</taxon>
        <taxon>Bacillati</taxon>
        <taxon>Bacillota</taxon>
        <taxon>Bacilli</taxon>
        <taxon>Bacillales</taxon>
        <taxon>Paenibacillaceae</taxon>
        <taxon>Paenibacillus</taxon>
    </lineage>
</organism>
<keyword evidence="3" id="KW-1185">Reference proteome</keyword>
<proteinExistence type="predicted"/>
<dbReference type="EMBL" id="FXAZ01000002">
    <property type="protein sequence ID" value="SMG37084.1"/>
    <property type="molecule type" value="Genomic_DNA"/>
</dbReference>
<accession>A0A1X7K8P5</accession>
<keyword evidence="1" id="KW-1133">Transmembrane helix</keyword>
<evidence type="ECO:0000313" key="3">
    <source>
        <dbReference type="Proteomes" id="UP000193834"/>
    </source>
</evidence>
<evidence type="ECO:0000256" key="1">
    <source>
        <dbReference type="SAM" id="Phobius"/>
    </source>
</evidence>
<dbReference type="GO" id="GO:0015628">
    <property type="term" value="P:protein secretion by the type II secretion system"/>
    <property type="evidence" value="ECO:0007669"/>
    <property type="project" value="TreeGrafter"/>
</dbReference>
<dbReference type="RefSeq" id="WP_085494373.1">
    <property type="nucleotide sequence ID" value="NZ_FXAZ01000002.1"/>
</dbReference>
<dbReference type="GO" id="GO:0015627">
    <property type="term" value="C:type II protein secretion system complex"/>
    <property type="evidence" value="ECO:0007669"/>
    <property type="project" value="TreeGrafter"/>
</dbReference>
<feature type="transmembrane region" description="Helical" evidence="1">
    <location>
        <begin position="15"/>
        <end position="34"/>
    </location>
</feature>
<dbReference type="Proteomes" id="UP000193834">
    <property type="component" value="Unassembled WGS sequence"/>
</dbReference>
<dbReference type="AlphaFoldDB" id="A0A1X7K8P5"/>
<dbReference type="STRING" id="1852522.SAMN06295960_2178"/>
<dbReference type="Pfam" id="PF12836">
    <property type="entry name" value="HHH_3"/>
    <property type="match status" value="1"/>
</dbReference>
<dbReference type="InterPro" id="IPR051675">
    <property type="entry name" value="Endo/Exo/Phosphatase_dom_1"/>
</dbReference>